<dbReference type="STRING" id="309798.COPRO5265_0874"/>
<dbReference type="GO" id="GO:0016829">
    <property type="term" value="F:lyase activity"/>
    <property type="evidence" value="ECO:0007669"/>
    <property type="project" value="UniProtKB-KW"/>
</dbReference>
<dbReference type="GO" id="GO:0046872">
    <property type="term" value="F:metal ion binding"/>
    <property type="evidence" value="ECO:0007669"/>
    <property type="project" value="UniProtKB-KW"/>
</dbReference>
<dbReference type="GO" id="GO:0051539">
    <property type="term" value="F:4 iron, 4 sulfur cluster binding"/>
    <property type="evidence" value="ECO:0007669"/>
    <property type="project" value="UniProtKB-KW"/>
</dbReference>
<feature type="domain" description="Fe-S hydro-lyase tartrate dehydratase alpha-type catalytic" evidence="7">
    <location>
        <begin position="32"/>
        <end position="252"/>
    </location>
</feature>
<keyword evidence="3" id="KW-0479">Metal-binding</keyword>
<keyword evidence="2" id="KW-0004">4Fe-4S</keyword>
<dbReference type="PANTHER" id="PTHR30389">
    <property type="entry name" value="FUMARATE HYDRATASE-RELATED"/>
    <property type="match status" value="1"/>
</dbReference>
<accession>B5Y8W5</accession>
<dbReference type="InterPro" id="IPR051208">
    <property type="entry name" value="Class-I_Fumarase/Tartrate_DH"/>
</dbReference>
<evidence type="ECO:0000256" key="4">
    <source>
        <dbReference type="ARBA" id="ARBA00023004"/>
    </source>
</evidence>
<dbReference type="AlphaFoldDB" id="B5Y8W5"/>
<organism evidence="8 9">
    <name type="scientific">Coprothermobacter proteolyticus (strain ATCC 35245 / DSM 5265 / OCM 4 / BT)</name>
    <dbReference type="NCBI Taxonomy" id="309798"/>
    <lineage>
        <taxon>Bacteria</taxon>
        <taxon>Pseudomonadati</taxon>
        <taxon>Coprothermobacterota</taxon>
        <taxon>Coprothermobacteria</taxon>
        <taxon>Coprothermobacterales</taxon>
        <taxon>Coprothermobacteraceae</taxon>
        <taxon>Coprothermobacter</taxon>
    </lineage>
</organism>
<evidence type="ECO:0000256" key="5">
    <source>
        <dbReference type="ARBA" id="ARBA00023014"/>
    </source>
</evidence>
<evidence type="ECO:0000256" key="3">
    <source>
        <dbReference type="ARBA" id="ARBA00022723"/>
    </source>
</evidence>
<evidence type="ECO:0000259" key="7">
    <source>
        <dbReference type="Pfam" id="PF05681"/>
    </source>
</evidence>
<dbReference type="InterPro" id="IPR004646">
    <property type="entry name" value="Fe-S_hydro-lyase_TtdA-typ_cat"/>
</dbReference>
<dbReference type="HOGENOM" id="CLU_041245_0_0_9"/>
<evidence type="ECO:0000313" key="8">
    <source>
        <dbReference type="EMBL" id="ACI17043.1"/>
    </source>
</evidence>
<name>B5Y8W5_COPPD</name>
<dbReference type="KEGG" id="cpo:COPRO5265_0874"/>
<evidence type="ECO:0000256" key="2">
    <source>
        <dbReference type="ARBA" id="ARBA00022485"/>
    </source>
</evidence>
<dbReference type="Proteomes" id="UP000001732">
    <property type="component" value="Chromosome"/>
</dbReference>
<reference evidence="8 9" key="2">
    <citation type="journal article" date="2014" name="Genome Announc.">
        <title>Complete Genome Sequence of Coprothermobacter proteolyticus DSM 5265.</title>
        <authorList>
            <person name="Alexiev A."/>
            <person name="Coil D.A."/>
            <person name="Badger J.H."/>
            <person name="Enticknap J."/>
            <person name="Ward N."/>
            <person name="Robb F.T."/>
            <person name="Eisen J.A."/>
        </authorList>
    </citation>
    <scope>NUCLEOTIDE SEQUENCE [LARGE SCALE GENOMIC DNA]</scope>
    <source>
        <strain evidence="9">ATCC 35245 / DSM 5265 / OCM 4 / BT</strain>
    </source>
</reference>
<dbReference type="eggNOG" id="COG1951">
    <property type="taxonomic scope" value="Bacteria"/>
</dbReference>
<keyword evidence="4" id="KW-0408">Iron</keyword>
<sequence length="258" mass="28546">MNAYLENIENLVRCLLLHPTRVGRSLSLVKDETFLEVLEENLDLSNRLNLPVCQDTGVVTLVVGHDSLTRDELLEIKTAFENCFNDLARPSMLSSPFFGQHPLGRHQVCFLEEVRDKRGLGAVISGAGTETHCFLKVYPGTASWETVVDDLQGWSSKRASLACPPVHFGVAVGGTAAEAVKQSKLSFLFGNNFPTCYEHAYEELVNALRASTVDPLKNGESWAGDVFLRILPTHMSAVPVSMSFMCWPYRAEWIDLGA</sequence>
<gene>
    <name evidence="8" type="ordered locus">COPRO5265_0874</name>
</gene>
<dbReference type="EMBL" id="CP001145">
    <property type="protein sequence ID" value="ACI17043.1"/>
    <property type="molecule type" value="Genomic_DNA"/>
</dbReference>
<keyword evidence="6" id="KW-0456">Lyase</keyword>
<dbReference type="OrthoDB" id="9798978at2"/>
<evidence type="ECO:0000256" key="1">
    <source>
        <dbReference type="ARBA" id="ARBA00008876"/>
    </source>
</evidence>
<keyword evidence="5" id="KW-0411">Iron-sulfur</keyword>
<keyword evidence="9" id="KW-1185">Reference proteome</keyword>
<proteinExistence type="inferred from homology"/>
<comment type="similarity">
    <text evidence="1">Belongs to the class-I fumarase family.</text>
</comment>
<dbReference type="PANTHER" id="PTHR30389:SF17">
    <property type="entry name" value="L(+)-TARTRATE DEHYDRATASE SUBUNIT ALPHA-RELATED"/>
    <property type="match status" value="1"/>
</dbReference>
<evidence type="ECO:0000256" key="6">
    <source>
        <dbReference type="ARBA" id="ARBA00023239"/>
    </source>
</evidence>
<dbReference type="Pfam" id="PF05681">
    <property type="entry name" value="Fumerase"/>
    <property type="match status" value="1"/>
</dbReference>
<protein>
    <recommendedName>
        <fullName evidence="7">Fe-S hydro-lyase tartrate dehydratase alpha-type catalytic domain-containing protein</fullName>
    </recommendedName>
</protein>
<reference evidence="9" key="1">
    <citation type="submission" date="2008-08" db="EMBL/GenBank/DDBJ databases">
        <title>The complete genome sequence of Coprothermobacter proteolyticus strain ATCC 5245 / DSM 5265 / BT.</title>
        <authorList>
            <person name="Dodson R.J."/>
            <person name="Durkin A.S."/>
            <person name="Wu M."/>
            <person name="Eisen J."/>
            <person name="Sutton G."/>
        </authorList>
    </citation>
    <scope>NUCLEOTIDE SEQUENCE [LARGE SCALE GENOMIC DNA]</scope>
    <source>
        <strain evidence="9">ATCC 35245 / DSM 5265 / OCM 4 / BT</strain>
    </source>
</reference>
<evidence type="ECO:0000313" key="9">
    <source>
        <dbReference type="Proteomes" id="UP000001732"/>
    </source>
</evidence>